<feature type="domain" description="SH3b" evidence="1">
    <location>
        <begin position="106"/>
        <end position="154"/>
    </location>
</feature>
<evidence type="ECO:0000259" key="1">
    <source>
        <dbReference type="Pfam" id="PF08239"/>
    </source>
</evidence>
<name>A0A379LIF5_9GAMM</name>
<dbReference type="RefSeq" id="WP_028858650.1">
    <property type="nucleotide sequence ID" value="NZ_CAJHAQ010000001.1"/>
</dbReference>
<sequence>MTIFNNNNLSKSSKNIASKALTSIAFVSLLTGLPLSANAGFLDSIRSVQSTIGSIGQTANTIRGSKQAVEDLTEEVGLKGQSSEQSNVMGGKLAAGAVLQGKLNSTTLYSQPNKSSASVATLTRQDIMIYMGSEKNDFYYVQSDKGEGWVSKPLVAFQY</sequence>
<keyword evidence="3" id="KW-1185">Reference proteome</keyword>
<dbReference type="Proteomes" id="UP000254123">
    <property type="component" value="Unassembled WGS sequence"/>
</dbReference>
<evidence type="ECO:0000313" key="2">
    <source>
        <dbReference type="EMBL" id="SUD89865.1"/>
    </source>
</evidence>
<reference evidence="2 3" key="1">
    <citation type="submission" date="2018-06" db="EMBL/GenBank/DDBJ databases">
        <authorList>
            <consortium name="Pathogen Informatics"/>
            <person name="Doyle S."/>
        </authorList>
    </citation>
    <scope>NUCLEOTIDE SEQUENCE [LARGE SCALE GENOMIC DNA]</scope>
    <source>
        <strain evidence="2 3">NCTC10526</strain>
    </source>
</reference>
<evidence type="ECO:0000313" key="3">
    <source>
        <dbReference type="Proteomes" id="UP000254123"/>
    </source>
</evidence>
<accession>A0A379LIF5</accession>
<dbReference type="AlphaFoldDB" id="A0A379LIF5"/>
<protein>
    <recommendedName>
        <fullName evidence="1">SH3b domain-containing protein</fullName>
    </recommendedName>
</protein>
<dbReference type="Pfam" id="PF08239">
    <property type="entry name" value="SH3_3"/>
    <property type="match status" value="1"/>
</dbReference>
<organism evidence="2 3">
    <name type="scientific">Psychrobacter phenylpyruvicus</name>
    <dbReference type="NCBI Taxonomy" id="29432"/>
    <lineage>
        <taxon>Bacteria</taxon>
        <taxon>Pseudomonadati</taxon>
        <taxon>Pseudomonadota</taxon>
        <taxon>Gammaproteobacteria</taxon>
        <taxon>Moraxellales</taxon>
        <taxon>Moraxellaceae</taxon>
        <taxon>Psychrobacter</taxon>
    </lineage>
</organism>
<dbReference type="STRING" id="1123034.GCA_000685805_01070"/>
<dbReference type="InterPro" id="IPR003646">
    <property type="entry name" value="SH3-like_bac-type"/>
</dbReference>
<proteinExistence type="predicted"/>
<dbReference type="Gene3D" id="2.30.30.40">
    <property type="entry name" value="SH3 Domains"/>
    <property type="match status" value="1"/>
</dbReference>
<gene>
    <name evidence="2" type="ORF">NCTC10526_00171</name>
</gene>
<dbReference type="EMBL" id="UGVC01000001">
    <property type="protein sequence ID" value="SUD89865.1"/>
    <property type="molecule type" value="Genomic_DNA"/>
</dbReference>